<dbReference type="InterPro" id="IPR044730">
    <property type="entry name" value="RNase_H-like_dom_plant"/>
</dbReference>
<dbReference type="EMBL" id="DP000011">
    <property type="protein sequence ID" value="ABA96203.1"/>
    <property type="molecule type" value="Genomic_DNA"/>
</dbReference>
<feature type="transmembrane region" description="Helical" evidence="1">
    <location>
        <begin position="1139"/>
        <end position="1162"/>
    </location>
</feature>
<dbReference type="Gene3D" id="3.60.10.10">
    <property type="entry name" value="Endonuclease/exonuclease/phosphatase"/>
    <property type="match status" value="1"/>
</dbReference>
<feature type="transmembrane region" description="Helical" evidence="1">
    <location>
        <begin position="916"/>
        <end position="938"/>
    </location>
</feature>
<organism evidence="4">
    <name type="scientific">Oryza sativa subsp. japonica</name>
    <name type="common">Rice</name>
    <dbReference type="NCBI Taxonomy" id="39947"/>
    <lineage>
        <taxon>Eukaryota</taxon>
        <taxon>Viridiplantae</taxon>
        <taxon>Streptophyta</taxon>
        <taxon>Embryophyta</taxon>
        <taxon>Tracheophyta</taxon>
        <taxon>Spermatophyta</taxon>
        <taxon>Magnoliopsida</taxon>
        <taxon>Liliopsida</taxon>
        <taxon>Poales</taxon>
        <taxon>Poaceae</taxon>
        <taxon>BOP clade</taxon>
        <taxon>Oryzoideae</taxon>
        <taxon>Oryzeae</taxon>
        <taxon>Oryzinae</taxon>
        <taxon>Oryza</taxon>
        <taxon>Oryza sativa</taxon>
    </lineage>
</organism>
<feature type="transmembrane region" description="Helical" evidence="1">
    <location>
        <begin position="1047"/>
        <end position="1065"/>
    </location>
</feature>
<reference evidence="4" key="3">
    <citation type="submission" date="2006-01" db="EMBL/GenBank/DDBJ databases">
        <authorList>
            <person name="Buell R."/>
        </authorList>
    </citation>
    <scope>NUCLEOTIDE SEQUENCE</scope>
</reference>
<dbReference type="SUPFAM" id="SSF53098">
    <property type="entry name" value="Ribonuclease H-like"/>
    <property type="match status" value="1"/>
</dbReference>
<dbReference type="PANTHER" id="PTHR31045">
    <property type="entry name" value="PLAC8 FAMILY PROTEIN-RELATED"/>
    <property type="match status" value="1"/>
</dbReference>
<dbReference type="Gene3D" id="3.30.420.10">
    <property type="entry name" value="Ribonuclease H-like superfamily/Ribonuclease H"/>
    <property type="match status" value="1"/>
</dbReference>
<dbReference type="InterPro" id="IPR021369">
    <property type="entry name" value="DUF2985"/>
</dbReference>
<keyword evidence="1" id="KW-1133">Transmembrane helix</keyword>
<name>Q2QYQ5_ORYSJ</name>
<dbReference type="Pfam" id="PF04749">
    <property type="entry name" value="PLAC8"/>
    <property type="match status" value="1"/>
</dbReference>
<dbReference type="NCBIfam" id="TIGR01571">
    <property type="entry name" value="A_thal_Cys_rich"/>
    <property type="match status" value="1"/>
</dbReference>
<sequence>MKRKEQRHLQAFHEVLDDCELTDIGYTGDSFTWQRGKIRERLDRGVANAQWRGAFPGAELVNGEYLKSDHRPICVKTESPGVQLVHSNRPRFFEARWLKEETVQEVVQTAWARALSQGQGTSLSIRIFIFGTKSRKKRNLVKGLVDDQGVRHEDMQTMGAMVKEYFEKLFTSEVMEIDDEILDDVDRKVSVEMNQLLLAPFSKEEVKKALFSIGDLKAPGPDGLHAIFFKRFWHLLEDDLVEEKEKILSMGGKEILIKSIAQAVPVYAMMVFKIPNKICKGITDAISQYWWGDDADHRRIHWQEWWKMCMPKGKGGMGFRDLQSFNLALLAKQVWRLLSDPDSLCARVLRARYYRDGKLLNARMKSGSSYTWQSILAGLQCFKQGYIWRVGDGTQIKIWEDNWIPGSHNMKIQTNRGNNLVATVDELIDPINFTWGGDLLKTIFWPIDVCRIMQIPIRAGRDDLVAWQYNRSGTFSVKSAYHCQWDYKFGERSAQMQASTASRSRLWKRLWNLKVPAKIKIFGWRALKGLVPCRAILANRHVGDSGGCPVCQNGPEDIKHMIFTCARAKQVWNSLGVEDRIQRLCMTERSGSVILEEILIREDQVQDLQVGFAELVITAAWYIWWERRQLVHGEAVQRPARSGMAIAALTKNYKLATKKDSVLRQGWKKPPEGKVMVNVDAGFDEMGGCGTVGSVIRDCSGGVLAAAHSFVPHLVDAPMAEAFALKEGLMLAQQIGCNRLIIQSDCMEVVQIMTDGGFTANSAAAIYEDCNILWSGFADITIEHCSREANQCTDHILVSSQTYKHNPSGWLEKKMWRRGLRGAFTNCKFAMLLACDCDDDAQTADTINGDAPMLSSYRAPPLADHLLDKPHWLSQLKPWRRHAHGDDHLSAGIAINWSSVRSATKDWITNPMNIAMLLWLLCVAVSGAMLVLLLLGLLDGAFPTPAARNHWIEINNQVLNALFTLMSLYQHPVLCHHLFLLCRWRPADAADLRAAYCKDAAGPRHGERAHMAVVVALLHLTVVCQYVLCSLYWGYTKKTRPELVENGFFVLGVAAPVVAVVYTVCSPLGKDNLYCELACHDAFGSVTQHPTKRHAAVVEPEWAGGMFDCGGDATAWWLSLSCTFCVFGWNMERLGFGSMFVHTATFVLLCFAPLWVMGVSALHIHDVVIGDMVGGAGALLCVCGLLYGGYWRIQMRERFGLPASAACCGSPSVTDYARWLFCWPCALAQEVRTASLYHIDGETFYKKLPVVDAEKRQPLLLASHHVQFHEPPDTMIMATSEESSDHVVVVHEEMVPPAVQVVFEQVVVEGDKSEEECSAVHDEKIMGLPLPESVIVVDAEIPASLSDGSWTVEKVKRLMNVVTLVSLLILLYTRGFIR</sequence>
<dbReference type="Pfam" id="PF11204">
    <property type="entry name" value="DUF2985"/>
    <property type="match status" value="1"/>
</dbReference>
<dbReference type="PANTHER" id="PTHR31045:SF3">
    <property type="entry name" value="OS12G0109700 PROTEIN"/>
    <property type="match status" value="1"/>
</dbReference>
<dbReference type="SUPFAM" id="SSF56219">
    <property type="entry name" value="DNase I-like"/>
    <property type="match status" value="1"/>
</dbReference>
<feature type="transmembrane region" description="Helical" evidence="1">
    <location>
        <begin position="1168"/>
        <end position="1190"/>
    </location>
</feature>
<feature type="domain" description="RNase H type-1" evidence="2">
    <location>
        <begin position="678"/>
        <end position="794"/>
    </location>
</feature>
<dbReference type="InterPro" id="IPR006461">
    <property type="entry name" value="PLAC_motif_containing"/>
</dbReference>
<dbReference type="InterPro" id="IPR036691">
    <property type="entry name" value="Endo/exonu/phosph_ase_sf"/>
</dbReference>
<gene>
    <name evidence="4" type="ordered locus">LOC_Os12g01900</name>
</gene>
<proteinExistence type="predicted"/>
<reference evidence="4" key="1">
    <citation type="journal article" date="2005" name="BMC Biol.">
        <title>The sequence of rice chromosomes 11 and 12, rich in disease resistance genes and recent gene duplications.</title>
        <authorList>
            <consortium name="The rice chromosomes 11 and 12 sequencing consortia"/>
        </authorList>
    </citation>
    <scope>NUCLEOTIDE SEQUENCE [LARGE SCALE GENOMIC DNA]</scope>
</reference>
<feature type="transmembrane region" description="Helical" evidence="1">
    <location>
        <begin position="1012"/>
        <end position="1035"/>
    </location>
</feature>
<dbReference type="InterPro" id="IPR012337">
    <property type="entry name" value="RNaseH-like_sf"/>
</dbReference>
<dbReference type="CDD" id="cd06222">
    <property type="entry name" value="RNase_H_like"/>
    <property type="match status" value="1"/>
</dbReference>
<accession>Q2QYQ5</accession>
<dbReference type="InterPro" id="IPR036397">
    <property type="entry name" value="RNaseH_sf"/>
</dbReference>
<evidence type="ECO:0000256" key="1">
    <source>
        <dbReference type="SAM" id="Phobius"/>
    </source>
</evidence>
<dbReference type="GO" id="GO:0004523">
    <property type="term" value="F:RNA-DNA hybrid ribonuclease activity"/>
    <property type="evidence" value="ECO:0007669"/>
    <property type="project" value="InterPro"/>
</dbReference>
<evidence type="ECO:0000259" key="2">
    <source>
        <dbReference type="Pfam" id="PF13456"/>
    </source>
</evidence>
<feature type="transmembrane region" description="Helical" evidence="1">
    <location>
        <begin position="1358"/>
        <end position="1377"/>
    </location>
</feature>
<evidence type="ECO:0000313" key="4">
    <source>
        <dbReference type="EMBL" id="ABA96203.1"/>
    </source>
</evidence>
<keyword evidence="1" id="KW-0812">Transmembrane</keyword>
<protein>
    <submittedName>
        <fullName evidence="4">Retrotransposon protein, putative, unclassified, expressed</fullName>
    </submittedName>
</protein>
<dbReference type="InterPro" id="IPR026960">
    <property type="entry name" value="RVT-Znf"/>
</dbReference>
<evidence type="ECO:0000259" key="3">
    <source>
        <dbReference type="Pfam" id="PF13966"/>
    </source>
</evidence>
<dbReference type="Pfam" id="PF13456">
    <property type="entry name" value="RVT_3"/>
    <property type="match status" value="1"/>
</dbReference>
<dbReference type="GO" id="GO:0003676">
    <property type="term" value="F:nucleic acid binding"/>
    <property type="evidence" value="ECO:0007669"/>
    <property type="project" value="InterPro"/>
</dbReference>
<dbReference type="Pfam" id="PF13966">
    <property type="entry name" value="zf-RVT"/>
    <property type="match status" value="1"/>
</dbReference>
<keyword evidence="1" id="KW-0472">Membrane</keyword>
<reference evidence="4" key="2">
    <citation type="submission" date="2005-04" db="EMBL/GenBank/DDBJ databases">
        <authorList>
            <person name="Buell C.R."/>
            <person name="Wing R.A."/>
            <person name="McCombie W.A."/>
            <person name="Ouyang S."/>
        </authorList>
    </citation>
    <scope>NUCLEOTIDE SEQUENCE</scope>
</reference>
<feature type="domain" description="Reverse transcriptase zinc-binding" evidence="3">
    <location>
        <begin position="475"/>
        <end position="572"/>
    </location>
</feature>
<dbReference type="InterPro" id="IPR002156">
    <property type="entry name" value="RNaseH_domain"/>
</dbReference>